<keyword evidence="5 10" id="KW-0997">Cell inner membrane</keyword>
<keyword evidence="6 10" id="KW-0283">Flagellar rotation</keyword>
<dbReference type="CDD" id="cd17908">
    <property type="entry name" value="FliM"/>
    <property type="match status" value="1"/>
</dbReference>
<evidence type="ECO:0000256" key="6">
    <source>
        <dbReference type="ARBA" id="ARBA00022779"/>
    </source>
</evidence>
<dbReference type="Pfam" id="PF01052">
    <property type="entry name" value="FliMN_C"/>
    <property type="match status" value="1"/>
</dbReference>
<dbReference type="Gene3D" id="2.30.330.10">
    <property type="entry name" value="SpoA-like"/>
    <property type="match status" value="1"/>
</dbReference>
<proteinExistence type="inferred from homology"/>
<evidence type="ECO:0000256" key="10">
    <source>
        <dbReference type="PIRNR" id="PIRNR002888"/>
    </source>
</evidence>
<keyword evidence="8 10" id="KW-0975">Bacterial flagellum</keyword>
<keyword evidence="4 10" id="KW-0145">Chemotaxis</keyword>
<comment type="caution">
    <text evidence="12">The sequence shown here is derived from an EMBL/GenBank/DDBJ whole genome shotgun (WGS) entry which is preliminary data.</text>
</comment>
<evidence type="ECO:0000259" key="11">
    <source>
        <dbReference type="Pfam" id="PF01052"/>
    </source>
</evidence>
<comment type="similarity">
    <text evidence="1 10">Belongs to the FliM family.</text>
</comment>
<dbReference type="RefSeq" id="WP_377835599.1">
    <property type="nucleotide sequence ID" value="NZ_JBHRSK010000026.1"/>
</dbReference>
<keyword evidence="12" id="KW-0282">Flagellum</keyword>
<dbReference type="InterPro" id="IPR001689">
    <property type="entry name" value="Flag_FliM"/>
</dbReference>
<evidence type="ECO:0000256" key="2">
    <source>
        <dbReference type="ARBA" id="ARBA00021898"/>
    </source>
</evidence>
<comment type="function">
    <text evidence="9 10">FliM is one of three proteins (FliG, FliN, FliM) that forms the rotor-mounted switch complex (C ring), located at the base of the basal body. This complex interacts with the CheY and CheZ chemotaxis proteins, in addition to contacting components of the motor that determine the direction of flagellar rotation.</text>
</comment>
<dbReference type="SUPFAM" id="SSF101801">
    <property type="entry name" value="Surface presentation of antigens (SPOA)"/>
    <property type="match status" value="1"/>
</dbReference>
<dbReference type="EMBL" id="JBHRSK010000026">
    <property type="protein sequence ID" value="MFC2970540.1"/>
    <property type="molecule type" value="Genomic_DNA"/>
</dbReference>
<accession>A0ABV7ANY7</accession>
<evidence type="ECO:0000256" key="1">
    <source>
        <dbReference type="ARBA" id="ARBA00011049"/>
    </source>
</evidence>
<name>A0ABV7ANY7_9RHOB</name>
<dbReference type="InterPro" id="IPR001543">
    <property type="entry name" value="FliN-like_C"/>
</dbReference>
<gene>
    <name evidence="12" type="ORF">ACFOES_20780</name>
</gene>
<comment type="subcellular location">
    <subcellularLocation>
        <location evidence="10">Cell inner membrane</location>
        <topology evidence="10">Peripheral membrane protein</topology>
    </subcellularLocation>
    <subcellularLocation>
        <location evidence="10">Bacterial flagellum basal body</location>
    </subcellularLocation>
</comment>
<feature type="domain" description="Flagellar motor switch protein FliN-like C-terminal" evidence="11">
    <location>
        <begin position="226"/>
        <end position="295"/>
    </location>
</feature>
<dbReference type="PRINTS" id="PR00955">
    <property type="entry name" value="FLGMOTORFLIM"/>
</dbReference>
<dbReference type="PANTHER" id="PTHR30034:SF3">
    <property type="entry name" value="FLAGELLAR MOTOR SWITCH PROTEIN FLIM"/>
    <property type="match status" value="1"/>
</dbReference>
<sequence length="309" mass="34421">MSETADIPIEEQIIQMATLNYEPLPMLEVIFEKLCLSVSSSLKTFTSSIADVTLNSFRYVSYAEAMGALPRHGLLAVVHAHPWDNALTLSMDADFLYAALELMLGGKPAPEKLVSKRDFTSIERRVGQRLAELMLEDLSEGMRQISEAWFNVERMESNPQFVSLSQPSSPCVHVLLDVAFEECRGKVSFVIPYDTIDPIRPLLTKVFYGEKLGGDALWRRHLTAGIESSTVTLTALLHERPFPMAEVLGWRVGDTIDLRLEADHEATVLCSGVEMFRGVTGKRQNGSTALRITQELKGKEALRDDGTMD</sequence>
<dbReference type="Proteomes" id="UP001595443">
    <property type="component" value="Unassembled WGS sequence"/>
</dbReference>
<evidence type="ECO:0000256" key="4">
    <source>
        <dbReference type="ARBA" id="ARBA00022500"/>
    </source>
</evidence>
<evidence type="ECO:0000256" key="7">
    <source>
        <dbReference type="ARBA" id="ARBA00023136"/>
    </source>
</evidence>
<evidence type="ECO:0000256" key="8">
    <source>
        <dbReference type="ARBA" id="ARBA00023143"/>
    </source>
</evidence>
<protein>
    <recommendedName>
        <fullName evidence="2 10">Flagellar motor switch protein FliM</fullName>
    </recommendedName>
</protein>
<dbReference type="InterPro" id="IPR028976">
    <property type="entry name" value="CheC-like_sf"/>
</dbReference>
<evidence type="ECO:0000256" key="9">
    <source>
        <dbReference type="ARBA" id="ARBA00025044"/>
    </source>
</evidence>
<evidence type="ECO:0000256" key="3">
    <source>
        <dbReference type="ARBA" id="ARBA00022475"/>
    </source>
</evidence>
<dbReference type="InterPro" id="IPR036429">
    <property type="entry name" value="SpoA-like_sf"/>
</dbReference>
<reference evidence="13" key="1">
    <citation type="journal article" date="2019" name="Int. J. Syst. Evol. Microbiol.">
        <title>The Global Catalogue of Microorganisms (GCM) 10K type strain sequencing project: providing services to taxonomists for standard genome sequencing and annotation.</title>
        <authorList>
            <consortium name="The Broad Institute Genomics Platform"/>
            <consortium name="The Broad Institute Genome Sequencing Center for Infectious Disease"/>
            <person name="Wu L."/>
            <person name="Ma J."/>
        </authorList>
    </citation>
    <scope>NUCLEOTIDE SEQUENCE [LARGE SCALE GENOMIC DNA]</scope>
    <source>
        <strain evidence="13">KCTC 62192</strain>
    </source>
</reference>
<dbReference type="Pfam" id="PF02154">
    <property type="entry name" value="FliM"/>
    <property type="match status" value="1"/>
</dbReference>
<keyword evidence="12" id="KW-0969">Cilium</keyword>
<evidence type="ECO:0000256" key="5">
    <source>
        <dbReference type="ARBA" id="ARBA00022519"/>
    </source>
</evidence>
<evidence type="ECO:0000313" key="13">
    <source>
        <dbReference type="Proteomes" id="UP001595443"/>
    </source>
</evidence>
<evidence type="ECO:0000313" key="12">
    <source>
        <dbReference type="EMBL" id="MFC2970540.1"/>
    </source>
</evidence>
<dbReference type="Gene3D" id="3.40.1550.10">
    <property type="entry name" value="CheC-like"/>
    <property type="match status" value="1"/>
</dbReference>
<keyword evidence="7 10" id="KW-0472">Membrane</keyword>
<keyword evidence="12" id="KW-0966">Cell projection</keyword>
<dbReference type="PANTHER" id="PTHR30034">
    <property type="entry name" value="FLAGELLAR MOTOR SWITCH PROTEIN FLIM"/>
    <property type="match status" value="1"/>
</dbReference>
<keyword evidence="13" id="KW-1185">Reference proteome</keyword>
<organism evidence="12 13">
    <name type="scientific">Acidimangrovimonas pyrenivorans</name>
    <dbReference type="NCBI Taxonomy" id="2030798"/>
    <lineage>
        <taxon>Bacteria</taxon>
        <taxon>Pseudomonadati</taxon>
        <taxon>Pseudomonadota</taxon>
        <taxon>Alphaproteobacteria</taxon>
        <taxon>Rhodobacterales</taxon>
        <taxon>Paracoccaceae</taxon>
        <taxon>Acidimangrovimonas</taxon>
    </lineage>
</organism>
<dbReference type="PIRSF" id="PIRSF002888">
    <property type="entry name" value="FliM"/>
    <property type="match status" value="1"/>
</dbReference>
<keyword evidence="3 10" id="KW-1003">Cell membrane</keyword>
<dbReference type="SUPFAM" id="SSF103039">
    <property type="entry name" value="CheC-like"/>
    <property type="match status" value="1"/>
</dbReference>